<protein>
    <recommendedName>
        <fullName evidence="3">DUF488 domain-containing protein</fullName>
    </recommendedName>
</protein>
<dbReference type="InterPro" id="IPR007438">
    <property type="entry name" value="DUF488"/>
</dbReference>
<reference evidence="1 2" key="1">
    <citation type="submission" date="2012-02" db="EMBL/GenBank/DDBJ databases">
        <title>Complete genome sequence of Caldilinea aerophila DSM 14535 (= NBRC 102666).</title>
        <authorList>
            <person name="Oguchi A."/>
            <person name="Hosoyama A."/>
            <person name="Sekine M."/>
            <person name="Fukai R."/>
            <person name="Kato Y."/>
            <person name="Nakamura S."/>
            <person name="Hanada S."/>
            <person name="Yamazaki S."/>
            <person name="Fujita N."/>
        </authorList>
    </citation>
    <scope>NUCLEOTIDE SEQUENCE [LARGE SCALE GENOMIC DNA]</scope>
    <source>
        <strain evidence="2">DSM 14535 / JCM 11387 / NBRC 104270 / STL-6-O1</strain>
    </source>
</reference>
<dbReference type="OrthoDB" id="9789109at2"/>
<evidence type="ECO:0000313" key="1">
    <source>
        <dbReference type="EMBL" id="BAL98306.1"/>
    </source>
</evidence>
<dbReference type="PANTHER" id="PTHR39337:SF1">
    <property type="entry name" value="BLR5642 PROTEIN"/>
    <property type="match status" value="1"/>
</dbReference>
<dbReference type="PIRSF" id="PIRSF024492">
    <property type="entry name" value="UCP024492"/>
    <property type="match status" value="1"/>
</dbReference>
<evidence type="ECO:0008006" key="3">
    <source>
        <dbReference type="Google" id="ProtNLM"/>
    </source>
</evidence>
<keyword evidence="2" id="KW-1185">Reference proteome</keyword>
<dbReference type="eggNOG" id="COG5483">
    <property type="taxonomic scope" value="Bacteria"/>
</dbReference>
<organism evidence="1 2">
    <name type="scientific">Caldilinea aerophila (strain DSM 14535 / JCM 11387 / NBRC 104270 / STL-6-O1)</name>
    <dbReference type="NCBI Taxonomy" id="926550"/>
    <lineage>
        <taxon>Bacteria</taxon>
        <taxon>Bacillati</taxon>
        <taxon>Chloroflexota</taxon>
        <taxon>Caldilineae</taxon>
        <taxon>Caldilineales</taxon>
        <taxon>Caldilineaceae</taxon>
        <taxon>Caldilinea</taxon>
    </lineage>
</organism>
<dbReference type="InterPro" id="IPR014519">
    <property type="entry name" value="UCP024492"/>
</dbReference>
<dbReference type="STRING" id="926550.CLDAP_02670"/>
<dbReference type="RefSeq" id="WP_014431548.1">
    <property type="nucleotide sequence ID" value="NC_017079.1"/>
</dbReference>
<proteinExistence type="predicted"/>
<dbReference type="KEGG" id="cap:CLDAP_02670"/>
<dbReference type="HOGENOM" id="CLU_077467_1_1_0"/>
<dbReference type="EMBL" id="AP012337">
    <property type="protein sequence ID" value="BAL98306.1"/>
    <property type="molecule type" value="Genomic_DNA"/>
</dbReference>
<dbReference type="Proteomes" id="UP000007880">
    <property type="component" value="Chromosome"/>
</dbReference>
<dbReference type="AlphaFoldDB" id="I0HZ69"/>
<evidence type="ECO:0000313" key="2">
    <source>
        <dbReference type="Proteomes" id="UP000007880"/>
    </source>
</evidence>
<sequence>MMTSSPIFTIGYGERTLEEFLDVLKANAITHLLDVRSAPYSRFKPEFSKETLAKALTERAIRYVYLGDKLGGRPDDPNCYVNGRVDYDKVRQQLFFQAGIEHVEAAHRKGFRIALMCSEGKPEQCHRSKLIGAVLAERGALVMHIDEQNQLLSQEEVIQRLTNGQLSLFADEDFTGFTSRKRYRQ</sequence>
<dbReference type="PANTHER" id="PTHR39337">
    <property type="entry name" value="BLR5642 PROTEIN"/>
    <property type="match status" value="1"/>
</dbReference>
<gene>
    <name evidence="1" type="ordered locus">CLDAP_02670</name>
</gene>
<accession>I0HZ69</accession>
<name>I0HZ69_CALAS</name>
<dbReference type="Pfam" id="PF04343">
    <property type="entry name" value="DUF488"/>
    <property type="match status" value="1"/>
</dbReference>